<name>A0A8J5J0L9_9STRA</name>
<dbReference type="EMBL" id="JAENGY010000069">
    <property type="protein sequence ID" value="KAG6975278.1"/>
    <property type="molecule type" value="Genomic_DNA"/>
</dbReference>
<feature type="region of interest" description="Disordered" evidence="1">
    <location>
        <begin position="415"/>
        <end position="436"/>
    </location>
</feature>
<gene>
    <name evidence="2" type="ORF">JG688_00002543</name>
</gene>
<dbReference type="Proteomes" id="UP000709295">
    <property type="component" value="Unassembled WGS sequence"/>
</dbReference>
<proteinExistence type="predicted"/>
<feature type="region of interest" description="Disordered" evidence="1">
    <location>
        <begin position="1"/>
        <end position="386"/>
    </location>
</feature>
<evidence type="ECO:0000313" key="2">
    <source>
        <dbReference type="EMBL" id="KAG6975278.1"/>
    </source>
</evidence>
<organism evidence="2 3">
    <name type="scientific">Phytophthora aleatoria</name>
    <dbReference type="NCBI Taxonomy" id="2496075"/>
    <lineage>
        <taxon>Eukaryota</taxon>
        <taxon>Sar</taxon>
        <taxon>Stramenopiles</taxon>
        <taxon>Oomycota</taxon>
        <taxon>Peronosporomycetes</taxon>
        <taxon>Peronosporales</taxon>
        <taxon>Peronosporaceae</taxon>
        <taxon>Phytophthora</taxon>
    </lineage>
</organism>
<feature type="compositionally biased region" description="Pro residues" evidence="1">
    <location>
        <begin position="300"/>
        <end position="311"/>
    </location>
</feature>
<accession>A0A8J5J0L9</accession>
<keyword evidence="3" id="KW-1185">Reference proteome</keyword>
<feature type="compositionally biased region" description="Low complexity" evidence="1">
    <location>
        <begin position="211"/>
        <end position="220"/>
    </location>
</feature>
<feature type="compositionally biased region" description="Pro residues" evidence="1">
    <location>
        <begin position="346"/>
        <end position="355"/>
    </location>
</feature>
<evidence type="ECO:0000256" key="1">
    <source>
        <dbReference type="SAM" id="MobiDB-lite"/>
    </source>
</evidence>
<feature type="compositionally biased region" description="Polar residues" evidence="1">
    <location>
        <begin position="130"/>
        <end position="145"/>
    </location>
</feature>
<sequence length="499" mass="53151">MNRLLQHFVDSGGSQGAPAARPPIPAPPQSSGGSYHAGNRGSYQRAAPGGPFYYQPPPPSGFEEIPLTSQSTGAMYETVDLNADNSQQHWGHRPPSSREGNRQQAPGSASELFASGPPPARKLSGDNPYRRQSNPTASPFTSATGNVAMLGNATTPPKDLFAASPTQNGGAMFGHAPQKDPFAAQENRNVFGNGAAHDPFAVQPPKDTGFQQQQQQPQRQAVDPFASPSTPSRSSPFDSPAPSNGEYQTADSLFASPAPTNNGEWAHPPQPTQSTQPPVQAQELFASEPQSASSLFGGQPPSPFHPTPPKPQNHASPSPSKPQTSAPPSDQVRVPPSRAKSQTNIPPSPMKPPIASPLSPMINASSPKMKPQVSVPASPVMKPEDHLAPAFGSMKVATPSKSPLRSGLDVRHMKFPTGKREDDAMSNAPSIAPSRMSMLSTLDDSLKLSDMYKQMTARLEGEKHDLLKVVASQAQEIAQMKKHIKSLELQLKKYRPQDA</sequence>
<evidence type="ECO:0000313" key="3">
    <source>
        <dbReference type="Proteomes" id="UP000709295"/>
    </source>
</evidence>
<reference evidence="2" key="1">
    <citation type="submission" date="2021-01" db="EMBL/GenBank/DDBJ databases">
        <title>Phytophthora aleatoria, a newly-described species from Pinus radiata is distinct from Phytophthora cactorum isolates based on comparative genomics.</title>
        <authorList>
            <person name="Mcdougal R."/>
            <person name="Panda P."/>
            <person name="Williams N."/>
            <person name="Studholme D.J."/>
        </authorList>
    </citation>
    <scope>NUCLEOTIDE SEQUENCE</scope>
    <source>
        <strain evidence="2">NZFS 4037</strain>
    </source>
</reference>
<protein>
    <submittedName>
        <fullName evidence="2">Uncharacterized protein</fullName>
    </submittedName>
</protein>
<feature type="compositionally biased region" description="Low complexity" evidence="1">
    <location>
        <begin position="272"/>
        <end position="282"/>
    </location>
</feature>
<dbReference type="AlphaFoldDB" id="A0A8J5J0L9"/>
<feature type="compositionally biased region" description="Polar residues" evidence="1">
    <location>
        <begin position="227"/>
        <end position="251"/>
    </location>
</feature>
<comment type="caution">
    <text evidence="2">The sequence shown here is derived from an EMBL/GenBank/DDBJ whole genome shotgun (WGS) entry which is preliminary data.</text>
</comment>
<feature type="compositionally biased region" description="Polar residues" evidence="1">
    <location>
        <begin position="313"/>
        <end position="328"/>
    </location>
</feature>